<feature type="transmembrane region" description="Helical" evidence="5">
    <location>
        <begin position="12"/>
        <end position="30"/>
    </location>
</feature>
<proteinExistence type="inferred from homology"/>
<dbReference type="GO" id="GO:0050136">
    <property type="term" value="F:NADH dehydrogenase (quinone) (non-electrogenic) activity"/>
    <property type="evidence" value="ECO:0007669"/>
    <property type="project" value="UniProtKB-UniRule"/>
</dbReference>
<feature type="transmembrane region" description="Helical" evidence="5">
    <location>
        <begin position="275"/>
        <end position="293"/>
    </location>
</feature>
<dbReference type="GO" id="GO:0012505">
    <property type="term" value="C:endomembrane system"/>
    <property type="evidence" value="ECO:0007669"/>
    <property type="project" value="UniProtKB-SubCell"/>
</dbReference>
<dbReference type="PANTHER" id="PTHR22773">
    <property type="entry name" value="NADH DEHYDROGENASE"/>
    <property type="match status" value="1"/>
</dbReference>
<comment type="similarity">
    <text evidence="5">Belongs to the complex I subunit 2 family.</text>
</comment>
<feature type="domain" description="NADH:quinone oxidoreductase/Mrp antiporter transmembrane" evidence="7">
    <location>
        <begin position="125"/>
        <end position="419"/>
    </location>
</feature>
<feature type="transmembrane region" description="Helical" evidence="5">
    <location>
        <begin position="370"/>
        <end position="393"/>
    </location>
</feature>
<keyword evidence="5" id="KW-1278">Translocase</keyword>
<feature type="transmembrane region" description="Helical" evidence="5">
    <location>
        <begin position="74"/>
        <end position="94"/>
    </location>
</feature>
<evidence type="ECO:0000256" key="4">
    <source>
        <dbReference type="ARBA" id="ARBA00023136"/>
    </source>
</evidence>
<dbReference type="HAMAP" id="MF_00445">
    <property type="entry name" value="NDH1_NuoN_1"/>
    <property type="match status" value="1"/>
</dbReference>
<evidence type="ECO:0000256" key="5">
    <source>
        <dbReference type="HAMAP-Rule" id="MF_00445"/>
    </source>
</evidence>
<dbReference type="EC" id="7.1.1.-" evidence="5"/>
<dbReference type="PRINTS" id="PR01434">
    <property type="entry name" value="NADHDHGNASE5"/>
</dbReference>
<keyword evidence="9" id="KW-1185">Reference proteome</keyword>
<dbReference type="GO" id="GO:0042773">
    <property type="term" value="P:ATP synthesis coupled electron transport"/>
    <property type="evidence" value="ECO:0007669"/>
    <property type="project" value="InterPro"/>
</dbReference>
<dbReference type="AlphaFoldDB" id="A0A4V6NZF5"/>
<feature type="transmembrane region" description="Helical" evidence="5">
    <location>
        <begin position="324"/>
        <end position="349"/>
    </location>
</feature>
<keyword evidence="5" id="KW-1003">Cell membrane</keyword>
<feature type="transmembrane region" description="Helical" evidence="5">
    <location>
        <begin position="106"/>
        <end position="123"/>
    </location>
</feature>
<evidence type="ECO:0000256" key="6">
    <source>
        <dbReference type="RuleBase" id="RU000320"/>
    </source>
</evidence>
<evidence type="ECO:0000313" key="8">
    <source>
        <dbReference type="EMBL" id="TCT01178.1"/>
    </source>
</evidence>
<name>A0A4V6NZF5_9GAMM</name>
<comment type="catalytic activity">
    <reaction evidence="5">
        <text>a quinone + NADH + 5 H(+)(in) = a quinol + NAD(+) + 4 H(+)(out)</text>
        <dbReference type="Rhea" id="RHEA:57888"/>
        <dbReference type="ChEBI" id="CHEBI:15378"/>
        <dbReference type="ChEBI" id="CHEBI:24646"/>
        <dbReference type="ChEBI" id="CHEBI:57540"/>
        <dbReference type="ChEBI" id="CHEBI:57945"/>
        <dbReference type="ChEBI" id="CHEBI:132124"/>
    </reaction>
</comment>
<sequence>MIFANPDLDLILPELVLLGGTLLMLMVDLFARQNGRWLTHALALLVLAATAGMVLAQGMTLTGTAWNGAYERDVLSAVLKLAICLVSALCLIYSRSYLADRNLWAGEFYLLVLFAVLGMSILVSAGNLIIIYLGLELMALSTYALVALHRDNRRASEAAVKYFVLGALASGMLLYGMSMIFGATGSLDISTIAATYGANETTNSLMAFGTAFIVVGLAFKLGAAPFHMWLPDVYQGAPTAVTTFIGSAPKLAAFGMAWRLLEGALGGLSESWTDMLSLLAVASLAIGNLAAIMQTNLKRMLAYSTISHVGFLLLGLIQGTPDGYAAALFYAICYALMSAGAFGVILWLARQGFEAEDIDDLKGLNQRAPWAAFVMLLFMASLAGIPPLVGFFGKLMVLKAVIEAGRLWLAIAAVVFAVIGAFYYLRVIKAMYFDKPEGADAMPAKDRGLSIALSANGLAQLGLGLYWGPLIAWCLRAFS</sequence>
<feature type="transmembrane region" description="Helical" evidence="5">
    <location>
        <begin position="42"/>
        <end position="62"/>
    </location>
</feature>
<evidence type="ECO:0000259" key="7">
    <source>
        <dbReference type="Pfam" id="PF00361"/>
    </source>
</evidence>
<dbReference type="Pfam" id="PF00361">
    <property type="entry name" value="Proton_antipo_M"/>
    <property type="match status" value="1"/>
</dbReference>
<feature type="transmembrane region" description="Helical" evidence="5">
    <location>
        <begin position="160"/>
        <end position="184"/>
    </location>
</feature>
<feature type="transmembrane region" description="Helical" evidence="5">
    <location>
        <begin position="233"/>
        <end position="255"/>
    </location>
</feature>
<organism evidence="8 9">
    <name type="scientific">Pseudofulvimonas gallinarii</name>
    <dbReference type="NCBI Taxonomy" id="634155"/>
    <lineage>
        <taxon>Bacteria</taxon>
        <taxon>Pseudomonadati</taxon>
        <taxon>Pseudomonadota</taxon>
        <taxon>Gammaproteobacteria</taxon>
        <taxon>Lysobacterales</taxon>
        <taxon>Rhodanobacteraceae</taxon>
        <taxon>Pseudofulvimonas</taxon>
    </lineage>
</organism>
<gene>
    <name evidence="5" type="primary">nuoN</name>
    <name evidence="8" type="ORF">EDC25_10133</name>
</gene>
<comment type="subcellular location">
    <subcellularLocation>
        <location evidence="5">Cell membrane</location>
        <topology evidence="5">Multi-pass membrane protein</topology>
    </subcellularLocation>
    <subcellularLocation>
        <location evidence="1">Endomembrane system</location>
        <topology evidence="1">Multi-pass membrane protein</topology>
    </subcellularLocation>
    <subcellularLocation>
        <location evidence="6">Membrane</location>
        <topology evidence="6">Multi-pass membrane protein</topology>
    </subcellularLocation>
</comment>
<dbReference type="InterPro" id="IPR001750">
    <property type="entry name" value="ND/Mrp_TM"/>
</dbReference>
<keyword evidence="5" id="KW-0830">Ubiquinone</keyword>
<feature type="transmembrane region" description="Helical" evidence="5">
    <location>
        <begin position="405"/>
        <end position="425"/>
    </location>
</feature>
<keyword evidence="2 5" id="KW-0812">Transmembrane</keyword>
<evidence type="ECO:0000256" key="1">
    <source>
        <dbReference type="ARBA" id="ARBA00004127"/>
    </source>
</evidence>
<dbReference type="OrthoDB" id="9768329at2"/>
<dbReference type="GO" id="GO:0008137">
    <property type="term" value="F:NADH dehydrogenase (ubiquinone) activity"/>
    <property type="evidence" value="ECO:0007669"/>
    <property type="project" value="InterPro"/>
</dbReference>
<keyword evidence="4 5" id="KW-0472">Membrane</keyword>
<keyword evidence="5" id="KW-0874">Quinone</keyword>
<keyword evidence="5" id="KW-0520">NAD</keyword>
<dbReference type="EMBL" id="SMAF01000001">
    <property type="protein sequence ID" value="TCT01178.1"/>
    <property type="molecule type" value="Genomic_DNA"/>
</dbReference>
<accession>A0A4V6NZF5</accession>
<dbReference type="GO" id="GO:0005886">
    <property type="term" value="C:plasma membrane"/>
    <property type="evidence" value="ECO:0007669"/>
    <property type="project" value="UniProtKB-SubCell"/>
</dbReference>
<dbReference type="GO" id="GO:0048038">
    <property type="term" value="F:quinone binding"/>
    <property type="evidence" value="ECO:0007669"/>
    <property type="project" value="UniProtKB-KW"/>
</dbReference>
<protein>
    <recommendedName>
        <fullName evidence="5">NADH-quinone oxidoreductase subunit N</fullName>
        <ecNumber evidence="5">7.1.1.-</ecNumber>
    </recommendedName>
    <alternativeName>
        <fullName evidence="5">NADH dehydrogenase I subunit N</fullName>
    </alternativeName>
    <alternativeName>
        <fullName evidence="5">NDH-1 subunit N</fullName>
    </alternativeName>
</protein>
<dbReference type="RefSeq" id="WP_123521896.1">
    <property type="nucleotide sequence ID" value="NZ_JBHLWF010000005.1"/>
</dbReference>
<feature type="transmembrane region" description="Helical" evidence="5">
    <location>
        <begin position="300"/>
        <end position="318"/>
    </location>
</feature>
<evidence type="ECO:0000256" key="3">
    <source>
        <dbReference type="ARBA" id="ARBA00022989"/>
    </source>
</evidence>
<comment type="caution">
    <text evidence="8">The sequence shown here is derived from an EMBL/GenBank/DDBJ whole genome shotgun (WGS) entry which is preliminary data.</text>
</comment>
<evidence type="ECO:0000256" key="2">
    <source>
        <dbReference type="ARBA" id="ARBA00022692"/>
    </source>
</evidence>
<dbReference type="NCBIfam" id="TIGR01770">
    <property type="entry name" value="NDH_I_N"/>
    <property type="match status" value="1"/>
</dbReference>
<comment type="subunit">
    <text evidence="5">NDH-1 is composed of 14 different subunits. Subunits NuoA, H, J, K, L, M, N constitute the membrane sector of the complex.</text>
</comment>
<dbReference type="InterPro" id="IPR010096">
    <property type="entry name" value="NADH-Q_OxRdtase_suN/2"/>
</dbReference>
<reference evidence="8 9" key="1">
    <citation type="submission" date="2019-03" db="EMBL/GenBank/DDBJ databases">
        <title>Genomic Encyclopedia of Type Strains, Phase IV (KMG-IV): sequencing the most valuable type-strain genomes for metagenomic binning, comparative biology and taxonomic classification.</title>
        <authorList>
            <person name="Goeker M."/>
        </authorList>
    </citation>
    <scope>NUCLEOTIDE SEQUENCE [LARGE SCALE GENOMIC DNA]</scope>
    <source>
        <strain evidence="8 9">DSM 21944</strain>
    </source>
</reference>
<dbReference type="NCBIfam" id="NF004442">
    <property type="entry name" value="PRK05777.1-5"/>
    <property type="match status" value="1"/>
</dbReference>
<evidence type="ECO:0000313" key="9">
    <source>
        <dbReference type="Proteomes" id="UP000294599"/>
    </source>
</evidence>
<comment type="function">
    <text evidence="5">NDH-1 shuttles electrons from NADH, via FMN and iron-sulfur (Fe-S) centers, to quinones in the respiratory chain. The immediate electron acceptor for the enzyme in this species is believed to be ubiquinone. Couples the redox reaction to proton translocation (for every two electrons transferred, four hydrogen ions are translocated across the cytoplasmic membrane), and thus conserves the redox energy in a proton gradient.</text>
</comment>
<feature type="transmembrane region" description="Helical" evidence="5">
    <location>
        <begin position="204"/>
        <end position="221"/>
    </location>
</feature>
<keyword evidence="5" id="KW-0813">Transport</keyword>
<feature type="transmembrane region" description="Helical" evidence="5">
    <location>
        <begin position="129"/>
        <end position="148"/>
    </location>
</feature>
<dbReference type="Proteomes" id="UP000294599">
    <property type="component" value="Unassembled WGS sequence"/>
</dbReference>
<keyword evidence="3 5" id="KW-1133">Transmembrane helix</keyword>